<dbReference type="EMBL" id="JAHLDV010000002">
    <property type="protein sequence ID" value="MBU3158523.1"/>
    <property type="molecule type" value="Genomic_DNA"/>
</dbReference>
<evidence type="ECO:0000259" key="6">
    <source>
        <dbReference type="PROSITE" id="PS51704"/>
    </source>
</evidence>
<gene>
    <name evidence="7" type="primary">glpQ</name>
    <name evidence="7" type="ORF">KPL37_01895</name>
</gene>
<keyword evidence="3" id="KW-0319">Glycerol metabolism</keyword>
<accession>A0ABS6BNM0</accession>
<comment type="catalytic activity">
    <reaction evidence="5">
        <text>a sn-glycero-3-phosphodiester + H2O = an alcohol + sn-glycerol 3-phosphate + H(+)</text>
        <dbReference type="Rhea" id="RHEA:12969"/>
        <dbReference type="ChEBI" id="CHEBI:15377"/>
        <dbReference type="ChEBI" id="CHEBI:15378"/>
        <dbReference type="ChEBI" id="CHEBI:30879"/>
        <dbReference type="ChEBI" id="CHEBI:57597"/>
        <dbReference type="ChEBI" id="CHEBI:83408"/>
        <dbReference type="EC" id="3.1.4.46"/>
    </reaction>
</comment>
<proteinExistence type="inferred from homology"/>
<dbReference type="InterPro" id="IPR030395">
    <property type="entry name" value="GP_PDE_dom"/>
</dbReference>
<feature type="domain" description="GP-PDE" evidence="6">
    <location>
        <begin position="42"/>
        <end position="352"/>
    </location>
</feature>
<dbReference type="GO" id="GO:0008889">
    <property type="term" value="F:glycerophosphodiester phosphodiesterase activity"/>
    <property type="evidence" value="ECO:0007669"/>
    <property type="project" value="UniProtKB-EC"/>
</dbReference>
<dbReference type="Proteomes" id="UP000776252">
    <property type="component" value="Unassembled WGS sequence"/>
</dbReference>
<dbReference type="NCBIfam" id="NF008354">
    <property type="entry name" value="PRK11143.1"/>
    <property type="match status" value="1"/>
</dbReference>
<sequence length="358" mass="39949">MKNKKKIIEIACTLVCTLALTVGSTVGYGESTVLAASTKNNKIVIGHRGACGYLPEHTLESYSLAYGLGADYIESDVCLTKDGVPVIMHDITIDTTTDVAKIYPNRKRVDGHYYVIDFTLSEIKTLSVHERTQEGSTTDVVFPGRFPLSSAHFEVPTLEEYIQLIQGLNKSTGKDVGIYPELKQPKFHTDNGQDIGTVVLKVLRKYGYDTPESKCYLQCFDPSYLIKVRTKMGAKVKIIQLISVEADCPGANYEKMMTDEGLAKVATYANGIGPWCDQILDEDGNKGKLPVTNPNLVKDAHKHNLVVHPYTFRKDDLPKYVTSVDQLMKRFYFKEDVDGIFTDFPDHAVKVLPNNHKK</sequence>
<keyword evidence="4 7" id="KW-0378">Hydrolase</keyword>
<organism evidence="7 8">
    <name type="scientific">Clostridium frigoris</name>
    <dbReference type="NCBI Taxonomy" id="205327"/>
    <lineage>
        <taxon>Bacteria</taxon>
        <taxon>Bacillati</taxon>
        <taxon>Bacillota</taxon>
        <taxon>Clostridia</taxon>
        <taxon>Eubacteriales</taxon>
        <taxon>Clostridiaceae</taxon>
        <taxon>Clostridium</taxon>
    </lineage>
</organism>
<keyword evidence="8" id="KW-1185">Reference proteome</keyword>
<dbReference type="RefSeq" id="WP_216145589.1">
    <property type="nucleotide sequence ID" value="NZ_JAHLDV010000002.1"/>
</dbReference>
<reference evidence="7 8" key="1">
    <citation type="submission" date="2021-06" db="EMBL/GenBank/DDBJ databases">
        <title>Clostridia strains as spoilage organisms.</title>
        <authorList>
            <person name="Wambui J."/>
            <person name="Stephan R."/>
            <person name="Stevens M.J.A."/>
        </authorList>
    </citation>
    <scope>NUCLEOTIDE SEQUENCE [LARGE SCALE GENOMIC DNA]</scope>
    <source>
        <strain evidence="7 8">DSM 14204</strain>
    </source>
</reference>
<dbReference type="EC" id="3.1.4.46" evidence="2"/>
<evidence type="ECO:0000256" key="5">
    <source>
        <dbReference type="ARBA" id="ARBA00047512"/>
    </source>
</evidence>
<comment type="caution">
    <text evidence="7">The sequence shown here is derived from an EMBL/GenBank/DDBJ whole genome shotgun (WGS) entry which is preliminary data.</text>
</comment>
<protein>
    <recommendedName>
        <fullName evidence="2">glycerophosphodiester phosphodiesterase</fullName>
        <ecNumber evidence="2">3.1.4.46</ecNumber>
    </recommendedName>
</protein>
<dbReference type="Pfam" id="PF03009">
    <property type="entry name" value="GDPD"/>
    <property type="match status" value="1"/>
</dbReference>
<evidence type="ECO:0000256" key="4">
    <source>
        <dbReference type="ARBA" id="ARBA00022801"/>
    </source>
</evidence>
<comment type="similarity">
    <text evidence="1">Belongs to the glycerophosphoryl diester phosphodiesterase family.</text>
</comment>
<evidence type="ECO:0000256" key="1">
    <source>
        <dbReference type="ARBA" id="ARBA00007277"/>
    </source>
</evidence>
<evidence type="ECO:0000313" key="7">
    <source>
        <dbReference type="EMBL" id="MBU3158523.1"/>
    </source>
</evidence>
<dbReference type="PANTHER" id="PTHR43620">
    <property type="entry name" value="GLYCEROPHOSPHORYL DIESTER PHOSPHODIESTERASE"/>
    <property type="match status" value="1"/>
</dbReference>
<evidence type="ECO:0000256" key="2">
    <source>
        <dbReference type="ARBA" id="ARBA00012247"/>
    </source>
</evidence>
<name>A0ABS6BNM0_9CLOT</name>
<dbReference type="PROSITE" id="PS51704">
    <property type="entry name" value="GP_PDE"/>
    <property type="match status" value="1"/>
</dbReference>
<evidence type="ECO:0000256" key="3">
    <source>
        <dbReference type="ARBA" id="ARBA00022798"/>
    </source>
</evidence>
<evidence type="ECO:0000313" key="8">
    <source>
        <dbReference type="Proteomes" id="UP000776252"/>
    </source>
</evidence>
<dbReference type="PANTHER" id="PTHR43620:SF7">
    <property type="entry name" value="GLYCEROPHOSPHODIESTER PHOSPHODIESTERASE GDPD5-RELATED"/>
    <property type="match status" value="1"/>
</dbReference>